<dbReference type="EMBL" id="AJYW02000167">
    <property type="protein sequence ID" value="OEE75041.1"/>
    <property type="molecule type" value="Genomic_DNA"/>
</dbReference>
<feature type="transmembrane region" description="Helical" evidence="1">
    <location>
        <begin position="856"/>
        <end position="880"/>
    </location>
</feature>
<protein>
    <recommendedName>
        <fullName evidence="2">Toxin VasX N-terminal region domain-containing protein</fullName>
    </recommendedName>
</protein>
<comment type="caution">
    <text evidence="3">The sequence shown here is derived from an EMBL/GenBank/DDBJ whole genome shotgun (WGS) entry which is preliminary data.</text>
</comment>
<feature type="transmembrane region" description="Helical" evidence="1">
    <location>
        <begin position="832"/>
        <end position="850"/>
    </location>
</feature>
<evidence type="ECO:0000259" key="2">
    <source>
        <dbReference type="Pfam" id="PF20249"/>
    </source>
</evidence>
<accession>A0A1E5CWX3</accession>
<evidence type="ECO:0000313" key="3">
    <source>
        <dbReference type="EMBL" id="OEE75041.1"/>
    </source>
</evidence>
<name>A0A1E5CWX3_9VIBR</name>
<keyword evidence="1" id="KW-0812">Transmembrane</keyword>
<dbReference type="AlphaFoldDB" id="A0A1E5CWX3"/>
<reference evidence="3 4" key="1">
    <citation type="journal article" date="2012" name="Science">
        <title>Ecological populations of bacteria act as socially cohesive units of antibiotic production and resistance.</title>
        <authorList>
            <person name="Cordero O.X."/>
            <person name="Wildschutte H."/>
            <person name="Kirkup B."/>
            <person name="Proehl S."/>
            <person name="Ngo L."/>
            <person name="Hussain F."/>
            <person name="Le Roux F."/>
            <person name="Mincer T."/>
            <person name="Polz M.F."/>
        </authorList>
    </citation>
    <scope>NUCLEOTIDE SEQUENCE [LARGE SCALE GENOMIC DNA]</scope>
    <source>
        <strain evidence="3 4">FF-238</strain>
    </source>
</reference>
<evidence type="ECO:0000256" key="1">
    <source>
        <dbReference type="SAM" id="Phobius"/>
    </source>
</evidence>
<gene>
    <name evidence="3" type="ORF">A130_17370</name>
</gene>
<dbReference type="Proteomes" id="UP000094165">
    <property type="component" value="Unassembled WGS sequence"/>
</dbReference>
<sequence length="1079" mass="120895">MSDSADAQAKKQPSERVGSVVGICPLKTESIEIVPIRYAIDEYAEDKKQPNPLPAYWRGSPFFSDDIKENSFTLRQLRDGWLYVCKEDGTPANQFHEYQVSGANLIKYDWLVCDGPRDQRGSAGKTSTVLTYNKRDTLWLAFSKNRWSGRVCEHMRSNSSSRYKWMRRLNLASYCHSLSARHVGALTDLAQAVSDIDVSAVQDNRFAGMASNTSKDSDVDNEFKPVASENSYISQCQDIENAIFIALDDVIADLTNITTHLACIVSENRQFQEEEGNKIFLAQQVLDLTLAKASDDFVYPVGVNTEAVKRNYYEKVTELFDLKEEVLNTNNKRGYGYTDEKAIKKLTEEIKKTYGAEPKGDLVAWYRRKKYREVVDWKWAQKEYDDLLTKSEKRIEIHQKAANDLIASLARLDTNPMACFLDNQCAEDQIYLQSIFANIVEVITQNISEKHAKWLLKDFESPNTLLALSLSGYSMELHKAIGEQFIDPETNSWIQASDMSNVLARRNDLMSFITHSEIENSILFQGVSKSVQKVALAFNHAISSTVSSGSVKLISIMIAGLSPSMINSNGVPNAGFTFRSFFAQRYATQVKLTVTAQPEYQHQLKGWQQERAFAFEEVTATNRAINNGIKRGLSELDMIGLEQKYHIAVDKYHQVSAASPFAIAVDNPQMMVAVRQNIAEVITNKGKVLSGSAWDFAGGFAGIVAILNVWSMSEAINTIAHNNNPSSSEYQYLAQTAGYSAAAFVAIFQGKAWGKISYDASVMSMRVSYWKTATPTSSISMGMIKQSRSFIRYTTFAAGFGVVAGFFESKALSNEQEQAIGFDKYLLFSKKIAVFAMMGANIGQLVVRIAPQFLNWGIGAFLAPWIVSTLLVAGFAYLLITMIQNSLYKDEFQQWLQKTPWGNKDQLNITSESMADSLLELKSIMLKPSLYIVSRPKYEATGHLNWEGYPEIKQSKQQIELQLAVSKLYEGQAISLTLDGQYMAKERLAGHWQAVNSPFADCETGNANIRIYTLTLTVPIQRKTIKMNVNFDGMDYCFVVKVSSSGYVTNPVVSQTRSADIIDDVLARTHLPLHVGINR</sequence>
<feature type="transmembrane region" description="Helical" evidence="1">
    <location>
        <begin position="790"/>
        <end position="807"/>
    </location>
</feature>
<dbReference type="RefSeq" id="WP_017054491.1">
    <property type="nucleotide sequence ID" value="NZ_AJYW02000167.1"/>
</dbReference>
<dbReference type="Pfam" id="PF20249">
    <property type="entry name" value="VasX_N"/>
    <property type="match status" value="1"/>
</dbReference>
<evidence type="ECO:0000313" key="4">
    <source>
        <dbReference type="Proteomes" id="UP000094165"/>
    </source>
</evidence>
<keyword evidence="1" id="KW-0472">Membrane</keyword>
<proteinExistence type="predicted"/>
<keyword evidence="1" id="KW-1133">Transmembrane helix</keyword>
<organism evidence="3 4">
    <name type="scientific">Vibrio genomosp. F6 str. FF-238</name>
    <dbReference type="NCBI Taxonomy" id="1191298"/>
    <lineage>
        <taxon>Bacteria</taxon>
        <taxon>Pseudomonadati</taxon>
        <taxon>Pseudomonadota</taxon>
        <taxon>Gammaproteobacteria</taxon>
        <taxon>Vibrionales</taxon>
        <taxon>Vibrionaceae</taxon>
        <taxon>Vibrio</taxon>
    </lineage>
</organism>
<dbReference type="InterPro" id="IPR046864">
    <property type="entry name" value="VasX_N"/>
</dbReference>
<dbReference type="CDD" id="cd20708">
    <property type="entry name" value="MIX_IV"/>
    <property type="match status" value="1"/>
</dbReference>
<feature type="domain" description="Toxin VasX N-terminal region" evidence="2">
    <location>
        <begin position="24"/>
        <end position="174"/>
    </location>
</feature>
<keyword evidence="4" id="KW-1185">Reference proteome</keyword>